<dbReference type="EMBL" id="HACA01015912">
    <property type="protein sequence ID" value="CDW33273.1"/>
    <property type="molecule type" value="Transcribed_RNA"/>
</dbReference>
<dbReference type="AlphaFoldDB" id="A0A0K2U4X5"/>
<feature type="non-terminal residue" evidence="1">
    <location>
        <position position="1"/>
    </location>
</feature>
<reference evidence="1" key="1">
    <citation type="submission" date="2014-05" db="EMBL/GenBank/DDBJ databases">
        <authorList>
            <person name="Chronopoulou M."/>
        </authorList>
    </citation>
    <scope>NUCLEOTIDE SEQUENCE</scope>
    <source>
        <tissue evidence="1">Whole organism</tissue>
    </source>
</reference>
<sequence length="69" mass="8237">KIYYIFRHFVIMSEQEAKRQRILDLLDAEVEMTRIMDIVKCSRCLIFKVDKKKNDGEYISRKEGSVGHN</sequence>
<accession>A0A0K2U4X5</accession>
<name>A0A0K2U4X5_LEPSM</name>
<evidence type="ECO:0000313" key="1">
    <source>
        <dbReference type="EMBL" id="CDW33273.1"/>
    </source>
</evidence>
<organism evidence="1">
    <name type="scientific">Lepeophtheirus salmonis</name>
    <name type="common">Salmon louse</name>
    <name type="synonym">Caligus salmonis</name>
    <dbReference type="NCBI Taxonomy" id="72036"/>
    <lineage>
        <taxon>Eukaryota</taxon>
        <taxon>Metazoa</taxon>
        <taxon>Ecdysozoa</taxon>
        <taxon>Arthropoda</taxon>
        <taxon>Crustacea</taxon>
        <taxon>Multicrustacea</taxon>
        <taxon>Hexanauplia</taxon>
        <taxon>Copepoda</taxon>
        <taxon>Siphonostomatoida</taxon>
        <taxon>Caligidae</taxon>
        <taxon>Lepeophtheirus</taxon>
    </lineage>
</organism>
<proteinExistence type="predicted"/>
<protein>
    <submittedName>
        <fullName evidence="1">Uncharacterized protein</fullName>
    </submittedName>
</protein>